<dbReference type="PIRSF" id="PIRSF000477">
    <property type="entry name" value="PurNPase"/>
    <property type="match status" value="1"/>
</dbReference>
<dbReference type="Gene3D" id="3.40.50.1580">
    <property type="entry name" value="Nucleoside phosphorylase domain"/>
    <property type="match status" value="1"/>
</dbReference>
<comment type="caution">
    <text evidence="9">The sequence shown here is derived from an EMBL/GenBank/DDBJ whole genome shotgun (WGS) entry which is preliminary data.</text>
</comment>
<dbReference type="CDD" id="cd09009">
    <property type="entry name" value="PNP-EcPNPII_like"/>
    <property type="match status" value="1"/>
</dbReference>
<protein>
    <recommendedName>
        <fullName evidence="7">Purine nucleoside phosphorylase</fullName>
        <ecNumber evidence="7">2.4.2.1</ecNumber>
    </recommendedName>
    <alternativeName>
        <fullName evidence="7">Inosine-guanosine phosphorylase</fullName>
    </alternativeName>
</protein>
<evidence type="ECO:0000256" key="7">
    <source>
        <dbReference type="PIRNR" id="PIRNR000477"/>
    </source>
</evidence>
<evidence type="ECO:0000256" key="5">
    <source>
        <dbReference type="ARBA" id="ARBA00022679"/>
    </source>
</evidence>
<evidence type="ECO:0000259" key="8">
    <source>
        <dbReference type="Pfam" id="PF01048"/>
    </source>
</evidence>
<dbReference type="NCBIfam" id="TIGR01697">
    <property type="entry name" value="PNPH-PUNA-XAPA"/>
    <property type="match status" value="1"/>
</dbReference>
<evidence type="ECO:0000256" key="1">
    <source>
        <dbReference type="ARBA" id="ARBA00002678"/>
    </source>
</evidence>
<dbReference type="NCBIfam" id="NF006054">
    <property type="entry name" value="PRK08202.1"/>
    <property type="match status" value="1"/>
</dbReference>
<dbReference type="InterPro" id="IPR035994">
    <property type="entry name" value="Nucleoside_phosphorylase_sf"/>
</dbReference>
<accession>A0A923I9Z6</accession>
<dbReference type="EMBL" id="JACONZ010000002">
    <property type="protein sequence ID" value="MBC5581008.1"/>
    <property type="molecule type" value="Genomic_DNA"/>
</dbReference>
<keyword evidence="10" id="KW-1185">Reference proteome</keyword>
<proteinExistence type="inferred from homology"/>
<dbReference type="Proteomes" id="UP000659630">
    <property type="component" value="Unassembled WGS sequence"/>
</dbReference>
<evidence type="ECO:0000256" key="6">
    <source>
        <dbReference type="ARBA" id="ARBA00048556"/>
    </source>
</evidence>
<dbReference type="GO" id="GO:0009116">
    <property type="term" value="P:nucleoside metabolic process"/>
    <property type="evidence" value="ECO:0007669"/>
    <property type="project" value="InterPro"/>
</dbReference>
<dbReference type="Pfam" id="PF01048">
    <property type="entry name" value="PNP_UDP_1"/>
    <property type="match status" value="1"/>
</dbReference>
<dbReference type="InterPro" id="IPR000845">
    <property type="entry name" value="Nucleoside_phosphorylase_d"/>
</dbReference>
<evidence type="ECO:0000256" key="2">
    <source>
        <dbReference type="ARBA" id="ARBA00005058"/>
    </source>
</evidence>
<keyword evidence="4 7" id="KW-0328">Glycosyltransferase</keyword>
<evidence type="ECO:0000256" key="4">
    <source>
        <dbReference type="ARBA" id="ARBA00022676"/>
    </source>
</evidence>
<comment type="pathway">
    <text evidence="2 7">Purine metabolism; purine nucleoside salvage.</text>
</comment>
<comment type="similarity">
    <text evidence="3 7">Belongs to the PNP/MTAP phosphorylase family.</text>
</comment>
<comment type="function">
    <text evidence="1">The purine nucleoside phosphorylases catalyze the phosphorolytic breakdown of the N-glycosidic bond in the beta-(deoxy)ribonucleoside molecules, with the formation of the corresponding free purine bases and pentose-1-phosphate. Cleaves guanosine, inosine, 2'-deoxyguanosine and 2'-deoxyinosine.</text>
</comment>
<dbReference type="AlphaFoldDB" id="A0A923I9Z6"/>
<dbReference type="GO" id="GO:0004731">
    <property type="term" value="F:purine-nucleoside phosphorylase activity"/>
    <property type="evidence" value="ECO:0007669"/>
    <property type="project" value="UniProtKB-EC"/>
</dbReference>
<dbReference type="InterPro" id="IPR011268">
    <property type="entry name" value="Purine_phosphorylase"/>
</dbReference>
<organism evidence="9 10">
    <name type="scientific">Anaerofilum hominis</name>
    <dbReference type="NCBI Taxonomy" id="2763016"/>
    <lineage>
        <taxon>Bacteria</taxon>
        <taxon>Bacillati</taxon>
        <taxon>Bacillota</taxon>
        <taxon>Clostridia</taxon>
        <taxon>Eubacteriales</taxon>
        <taxon>Oscillospiraceae</taxon>
        <taxon>Anaerofilum</taxon>
    </lineage>
</organism>
<dbReference type="GO" id="GO:0005737">
    <property type="term" value="C:cytoplasm"/>
    <property type="evidence" value="ECO:0007669"/>
    <property type="project" value="TreeGrafter"/>
</dbReference>
<reference evidence="9" key="1">
    <citation type="submission" date="2020-08" db="EMBL/GenBank/DDBJ databases">
        <title>Genome public.</title>
        <authorList>
            <person name="Liu C."/>
            <person name="Sun Q."/>
        </authorList>
    </citation>
    <scope>NUCLEOTIDE SEQUENCE</scope>
    <source>
        <strain evidence="9">BX8</strain>
    </source>
</reference>
<name>A0A923I9Z6_9FIRM</name>
<dbReference type="SUPFAM" id="SSF53167">
    <property type="entry name" value="Purine and uridine phosphorylases"/>
    <property type="match status" value="1"/>
</dbReference>
<evidence type="ECO:0000256" key="3">
    <source>
        <dbReference type="ARBA" id="ARBA00006751"/>
    </source>
</evidence>
<evidence type="ECO:0000313" key="9">
    <source>
        <dbReference type="EMBL" id="MBC5581008.1"/>
    </source>
</evidence>
<keyword evidence="5 7" id="KW-0808">Transferase</keyword>
<evidence type="ECO:0000313" key="10">
    <source>
        <dbReference type="Proteomes" id="UP000659630"/>
    </source>
</evidence>
<sequence length="275" mass="30029">MNKAYEKLQNCTRIVREKIGDFTPKVALVLGTGLGGFGEKVEQPIVVDYHEIEGFPVSTVVGHAGRFIFGTVAGVPVVVMQGRVHYYEGYSMEDVVLPIRLMGLLGAQVLFLTNGVGAVNRSYRPGDLMLMRDHLSLFIPSPLLGANMDELGPRFPDMTHVYREDLCEAIRSAAAQLRLRLQEGVYVQLTGPQYETPEEIRVLEKLGGDVVGMSTVCEAIAGNHMGLRVCGISAIGNMGAGIRDEVLTHEPKDEVDQNFADLVTASIRNISQLLS</sequence>
<gene>
    <name evidence="9" type="ORF">H8S23_05775</name>
</gene>
<dbReference type="EC" id="2.4.2.1" evidence="7"/>
<dbReference type="RefSeq" id="WP_186887383.1">
    <property type="nucleotide sequence ID" value="NZ_JACONZ010000002.1"/>
</dbReference>
<dbReference type="PANTHER" id="PTHR11904">
    <property type="entry name" value="METHYLTHIOADENOSINE/PURINE NUCLEOSIDE PHOSPHORYLASE"/>
    <property type="match status" value="1"/>
</dbReference>
<feature type="domain" description="Nucleoside phosphorylase" evidence="8">
    <location>
        <begin position="25"/>
        <end position="266"/>
    </location>
</feature>
<comment type="catalytic activity">
    <reaction evidence="6">
        <text>a purine 2'-deoxy-D-ribonucleoside + phosphate = a purine nucleobase + 2-deoxy-alpha-D-ribose 1-phosphate</text>
        <dbReference type="Rhea" id="RHEA:36431"/>
        <dbReference type="ChEBI" id="CHEBI:26386"/>
        <dbReference type="ChEBI" id="CHEBI:43474"/>
        <dbReference type="ChEBI" id="CHEBI:57259"/>
        <dbReference type="ChEBI" id="CHEBI:142361"/>
        <dbReference type="EC" id="2.4.2.1"/>
    </reaction>
</comment>
<dbReference type="PANTHER" id="PTHR11904:SF9">
    <property type="entry name" value="PURINE NUCLEOSIDE PHOSPHORYLASE-RELATED"/>
    <property type="match status" value="1"/>
</dbReference>